<dbReference type="OrthoDB" id="189250at2"/>
<feature type="signal peptide" evidence="2">
    <location>
        <begin position="1"/>
        <end position="30"/>
    </location>
</feature>
<accession>A0A512DL98</accession>
<organism evidence="4 5">
    <name type="scientific">Skermanella aerolata</name>
    <dbReference type="NCBI Taxonomy" id="393310"/>
    <lineage>
        <taxon>Bacteria</taxon>
        <taxon>Pseudomonadati</taxon>
        <taxon>Pseudomonadota</taxon>
        <taxon>Alphaproteobacteria</taxon>
        <taxon>Rhodospirillales</taxon>
        <taxon>Azospirillaceae</taxon>
        <taxon>Skermanella</taxon>
    </lineage>
</organism>
<dbReference type="Gene3D" id="3.30.1330.60">
    <property type="entry name" value="OmpA-like domain"/>
    <property type="match status" value="1"/>
</dbReference>
<evidence type="ECO:0000256" key="2">
    <source>
        <dbReference type="SAM" id="SignalP"/>
    </source>
</evidence>
<evidence type="ECO:0000256" key="1">
    <source>
        <dbReference type="PROSITE-ProRule" id="PRU00473"/>
    </source>
</evidence>
<dbReference type="InterPro" id="IPR036737">
    <property type="entry name" value="OmpA-like_sf"/>
</dbReference>
<dbReference type="PANTHER" id="PTHR30329">
    <property type="entry name" value="STATOR ELEMENT OF FLAGELLAR MOTOR COMPLEX"/>
    <property type="match status" value="1"/>
</dbReference>
<dbReference type="AlphaFoldDB" id="A0A512DL98"/>
<dbReference type="PANTHER" id="PTHR30329:SF21">
    <property type="entry name" value="LIPOPROTEIN YIAD-RELATED"/>
    <property type="match status" value="1"/>
</dbReference>
<dbReference type="InterPro" id="IPR050330">
    <property type="entry name" value="Bact_OuterMem_StrucFunc"/>
</dbReference>
<evidence type="ECO:0000313" key="4">
    <source>
        <dbReference type="EMBL" id="GEO37235.1"/>
    </source>
</evidence>
<keyword evidence="1" id="KW-0472">Membrane</keyword>
<sequence>MSRAARRSISGLLLAALLAGCQALPPAGQAEEGDREFLSALATRYEALGASEAEQYDWPDSWWYARRAVRASAGYPVEPVDPATRALSGPARENLGSARADLLGVLDGGGRILAPEPSARAQAAFDCWVEQQEEGWQTADIEQCRSEFVQALGEARLAARSELVVLLPGENGAGAVAVQTRGGRQALDRPYAASASSSPDAVPADRGDLSPAAVSGLFGDALNAVPQAPVSFILQFEAGGQDLTDASKQVLLDLTADIRRRRVPDLTVIGHTDRAGAAPSNERLARSRAETVARLIEAEGVPAGAIDVKSFGETDPLVRTADGVAEPRNRRVEVMVR</sequence>
<dbReference type="InterPro" id="IPR006665">
    <property type="entry name" value="OmpA-like"/>
</dbReference>
<evidence type="ECO:0000313" key="5">
    <source>
        <dbReference type="Proteomes" id="UP000321523"/>
    </source>
</evidence>
<feature type="chain" id="PRO_5021849900" evidence="2">
    <location>
        <begin position="31"/>
        <end position="337"/>
    </location>
</feature>
<keyword evidence="5" id="KW-1185">Reference proteome</keyword>
<feature type="domain" description="OmpA-like" evidence="3">
    <location>
        <begin position="223"/>
        <end position="337"/>
    </location>
</feature>
<dbReference type="EMBL" id="BJYZ01000006">
    <property type="protein sequence ID" value="GEO37235.1"/>
    <property type="molecule type" value="Genomic_DNA"/>
</dbReference>
<dbReference type="Proteomes" id="UP000321523">
    <property type="component" value="Unassembled WGS sequence"/>
</dbReference>
<protein>
    <submittedName>
        <fullName evidence="4">Membrane protein</fullName>
    </submittedName>
</protein>
<dbReference type="RefSeq" id="WP_052831980.1">
    <property type="nucleotide sequence ID" value="NZ_BJYZ01000006.1"/>
</dbReference>
<dbReference type="CDD" id="cd07185">
    <property type="entry name" value="OmpA_C-like"/>
    <property type="match status" value="1"/>
</dbReference>
<name>A0A512DL98_9PROT</name>
<keyword evidence="2" id="KW-0732">Signal</keyword>
<dbReference type="PROSITE" id="PS51123">
    <property type="entry name" value="OMPA_2"/>
    <property type="match status" value="1"/>
</dbReference>
<proteinExistence type="predicted"/>
<evidence type="ECO:0000259" key="3">
    <source>
        <dbReference type="PROSITE" id="PS51123"/>
    </source>
</evidence>
<reference evidence="4 5" key="1">
    <citation type="submission" date="2019-07" db="EMBL/GenBank/DDBJ databases">
        <title>Whole genome shotgun sequence of Skermanella aerolata NBRC 106429.</title>
        <authorList>
            <person name="Hosoyama A."/>
            <person name="Uohara A."/>
            <person name="Ohji S."/>
            <person name="Ichikawa N."/>
        </authorList>
    </citation>
    <scope>NUCLEOTIDE SEQUENCE [LARGE SCALE GENOMIC DNA]</scope>
    <source>
        <strain evidence="4 5">NBRC 106429</strain>
    </source>
</reference>
<dbReference type="Pfam" id="PF00691">
    <property type="entry name" value="OmpA"/>
    <property type="match status" value="1"/>
</dbReference>
<comment type="caution">
    <text evidence="4">The sequence shown here is derived from an EMBL/GenBank/DDBJ whole genome shotgun (WGS) entry which is preliminary data.</text>
</comment>
<dbReference type="PROSITE" id="PS51257">
    <property type="entry name" value="PROKAR_LIPOPROTEIN"/>
    <property type="match status" value="1"/>
</dbReference>
<dbReference type="SUPFAM" id="SSF103088">
    <property type="entry name" value="OmpA-like"/>
    <property type="match status" value="1"/>
</dbReference>
<gene>
    <name evidence="4" type="ORF">SAE02_13830</name>
</gene>
<dbReference type="GO" id="GO:0016020">
    <property type="term" value="C:membrane"/>
    <property type="evidence" value="ECO:0007669"/>
    <property type="project" value="UniProtKB-UniRule"/>
</dbReference>